<proteinExistence type="predicted"/>
<sequence length="98" mass="11115">METLALPFDGVSAELEASLLLLHADKIKLIARATDRITDSLRMTIEYFPLGIVFALLMLAFFVESTFHLTSPLSEKNGINEIKIRYMFLTYTFVIILS</sequence>
<protein>
    <submittedName>
        <fullName evidence="1">Uncharacterized protein</fullName>
    </submittedName>
</protein>
<name>A0A3G9IWY8_9BACL</name>
<gene>
    <name evidence="1" type="ORF">Back11_41670</name>
</gene>
<evidence type="ECO:0000313" key="2">
    <source>
        <dbReference type="Proteomes" id="UP000275368"/>
    </source>
</evidence>
<dbReference type="AlphaFoldDB" id="A0A3G9IWY8"/>
<dbReference type="EMBL" id="AP019308">
    <property type="protein sequence ID" value="BBH22822.1"/>
    <property type="molecule type" value="Genomic_DNA"/>
</dbReference>
<keyword evidence="2" id="KW-1185">Reference proteome</keyword>
<dbReference type="Proteomes" id="UP000275368">
    <property type="component" value="Chromosome"/>
</dbReference>
<accession>A0A3G9IWY8</accession>
<organism evidence="1 2">
    <name type="scientific">Paenibacillus baekrokdamisoli</name>
    <dbReference type="NCBI Taxonomy" id="1712516"/>
    <lineage>
        <taxon>Bacteria</taxon>
        <taxon>Bacillati</taxon>
        <taxon>Bacillota</taxon>
        <taxon>Bacilli</taxon>
        <taxon>Bacillales</taxon>
        <taxon>Paenibacillaceae</taxon>
        <taxon>Paenibacillus</taxon>
    </lineage>
</organism>
<dbReference type="RefSeq" id="WP_164522911.1">
    <property type="nucleotide sequence ID" value="NZ_JACHXC010000002.1"/>
</dbReference>
<reference evidence="1 2" key="1">
    <citation type="submission" date="2018-11" db="EMBL/GenBank/DDBJ databases">
        <title>Complete genome sequence of Paenibacillus baekrokdamisoli strain KCTC 33723.</title>
        <authorList>
            <person name="Kang S.W."/>
            <person name="Lee K.C."/>
            <person name="Kim K.K."/>
            <person name="Kim J.S."/>
            <person name="Kim D.S."/>
            <person name="Ko S.H."/>
            <person name="Yang S.H."/>
            <person name="Lee J.S."/>
        </authorList>
    </citation>
    <scope>NUCLEOTIDE SEQUENCE [LARGE SCALE GENOMIC DNA]</scope>
    <source>
        <strain evidence="1 2">KCTC 33723</strain>
    </source>
</reference>
<dbReference type="KEGG" id="pbk:Back11_41670"/>
<evidence type="ECO:0000313" key="1">
    <source>
        <dbReference type="EMBL" id="BBH22822.1"/>
    </source>
</evidence>